<accession>A0A4C1XXR5</accession>
<dbReference type="EMBL" id="BGZK01000984">
    <property type="protein sequence ID" value="GBP67454.1"/>
    <property type="molecule type" value="Genomic_DNA"/>
</dbReference>
<name>A0A4C1XXR5_EUMVA</name>
<proteinExistence type="predicted"/>
<dbReference type="Proteomes" id="UP000299102">
    <property type="component" value="Unassembled WGS sequence"/>
</dbReference>
<evidence type="ECO:0000256" key="1">
    <source>
        <dbReference type="SAM" id="MobiDB-lite"/>
    </source>
</evidence>
<keyword evidence="3" id="KW-1185">Reference proteome</keyword>
<reference evidence="2 3" key="1">
    <citation type="journal article" date="2019" name="Commun. Biol.">
        <title>The bagworm genome reveals a unique fibroin gene that provides high tensile strength.</title>
        <authorList>
            <person name="Kono N."/>
            <person name="Nakamura H."/>
            <person name="Ohtoshi R."/>
            <person name="Tomita M."/>
            <person name="Numata K."/>
            <person name="Arakawa K."/>
        </authorList>
    </citation>
    <scope>NUCLEOTIDE SEQUENCE [LARGE SCALE GENOMIC DNA]</scope>
</reference>
<evidence type="ECO:0000313" key="2">
    <source>
        <dbReference type="EMBL" id="GBP67454.1"/>
    </source>
</evidence>
<feature type="region of interest" description="Disordered" evidence="1">
    <location>
        <begin position="1"/>
        <end position="22"/>
    </location>
</feature>
<dbReference type="AlphaFoldDB" id="A0A4C1XXR5"/>
<gene>
    <name evidence="2" type="ORF">EVAR_49348_1</name>
</gene>
<comment type="caution">
    <text evidence="2">The sequence shown here is derived from an EMBL/GenBank/DDBJ whole genome shotgun (WGS) entry which is preliminary data.</text>
</comment>
<protein>
    <submittedName>
        <fullName evidence="2">Uncharacterized protein</fullName>
    </submittedName>
</protein>
<sequence length="133" mass="14771">MRRPYTVSQDAGRAKRKCRSTNPSPFVGDASVRITQLIRQFAGYRSAFSTAGSLSRRRAHSNAKRLIDNCGVPFAARLFQAHCRRPPVIRNRSPAGGHWDAVNGTPICRTPPDYVSPRRRLSVCPALRSPVDV</sequence>
<organism evidence="2 3">
    <name type="scientific">Eumeta variegata</name>
    <name type="common">Bagworm moth</name>
    <name type="synonym">Eumeta japonica</name>
    <dbReference type="NCBI Taxonomy" id="151549"/>
    <lineage>
        <taxon>Eukaryota</taxon>
        <taxon>Metazoa</taxon>
        <taxon>Ecdysozoa</taxon>
        <taxon>Arthropoda</taxon>
        <taxon>Hexapoda</taxon>
        <taxon>Insecta</taxon>
        <taxon>Pterygota</taxon>
        <taxon>Neoptera</taxon>
        <taxon>Endopterygota</taxon>
        <taxon>Lepidoptera</taxon>
        <taxon>Glossata</taxon>
        <taxon>Ditrysia</taxon>
        <taxon>Tineoidea</taxon>
        <taxon>Psychidae</taxon>
        <taxon>Oiketicinae</taxon>
        <taxon>Eumeta</taxon>
    </lineage>
</organism>
<evidence type="ECO:0000313" key="3">
    <source>
        <dbReference type="Proteomes" id="UP000299102"/>
    </source>
</evidence>